<evidence type="ECO:0000256" key="5">
    <source>
        <dbReference type="ARBA" id="ARBA00023012"/>
    </source>
</evidence>
<evidence type="ECO:0000256" key="1">
    <source>
        <dbReference type="ARBA" id="ARBA00000085"/>
    </source>
</evidence>
<feature type="region of interest" description="Disordered" evidence="6">
    <location>
        <begin position="19"/>
        <end position="46"/>
    </location>
</feature>
<keyword evidence="4" id="KW-0418">Kinase</keyword>
<dbReference type="Proteomes" id="UP000326041">
    <property type="component" value="Chromosome"/>
</dbReference>
<dbReference type="PANTHER" id="PTHR24421:SF10">
    <property type="entry name" value="NITRATE_NITRITE SENSOR PROTEIN NARQ"/>
    <property type="match status" value="1"/>
</dbReference>
<evidence type="ECO:0000256" key="2">
    <source>
        <dbReference type="ARBA" id="ARBA00012438"/>
    </source>
</evidence>
<dbReference type="PANTHER" id="PTHR24421">
    <property type="entry name" value="NITRATE/NITRITE SENSOR PROTEIN NARX-RELATED"/>
    <property type="match status" value="1"/>
</dbReference>
<evidence type="ECO:0000259" key="8">
    <source>
        <dbReference type="Pfam" id="PF02518"/>
    </source>
</evidence>
<evidence type="ECO:0000256" key="6">
    <source>
        <dbReference type="SAM" id="MobiDB-lite"/>
    </source>
</evidence>
<feature type="transmembrane region" description="Helical" evidence="7">
    <location>
        <begin position="163"/>
        <end position="183"/>
    </location>
</feature>
<keyword evidence="3" id="KW-0808">Transferase</keyword>
<feature type="transmembrane region" description="Helical" evidence="7">
    <location>
        <begin position="212"/>
        <end position="234"/>
    </location>
</feature>
<evidence type="ECO:0000313" key="10">
    <source>
        <dbReference type="Proteomes" id="UP000326041"/>
    </source>
</evidence>
<evidence type="ECO:0000256" key="4">
    <source>
        <dbReference type="ARBA" id="ARBA00022777"/>
    </source>
</evidence>
<accession>A0ABX6B3S0</accession>
<evidence type="ECO:0000256" key="3">
    <source>
        <dbReference type="ARBA" id="ARBA00022679"/>
    </source>
</evidence>
<keyword evidence="7" id="KW-0812">Transmembrane</keyword>
<feature type="domain" description="Histidine kinase/HSP90-like ATPase" evidence="8">
    <location>
        <begin position="352"/>
        <end position="442"/>
    </location>
</feature>
<feature type="transmembrane region" description="Helical" evidence="7">
    <location>
        <begin position="79"/>
        <end position="101"/>
    </location>
</feature>
<dbReference type="Gene3D" id="3.30.565.10">
    <property type="entry name" value="Histidine kinase-like ATPase, C-terminal domain"/>
    <property type="match status" value="1"/>
</dbReference>
<protein>
    <recommendedName>
        <fullName evidence="2">histidine kinase</fullName>
        <ecNumber evidence="2">2.7.13.3</ecNumber>
    </recommendedName>
</protein>
<gene>
    <name evidence="9" type="ORF">CP972_27800</name>
</gene>
<comment type="catalytic activity">
    <reaction evidence="1">
        <text>ATP + protein L-histidine = ADP + protein N-phospho-L-histidine.</text>
        <dbReference type="EC" id="2.7.13.3"/>
    </reaction>
</comment>
<evidence type="ECO:0000256" key="7">
    <source>
        <dbReference type="SAM" id="Phobius"/>
    </source>
</evidence>
<keyword evidence="7" id="KW-1133">Transmembrane helix</keyword>
<dbReference type="InterPro" id="IPR036890">
    <property type="entry name" value="HATPase_C_sf"/>
</dbReference>
<keyword evidence="10" id="KW-1185">Reference proteome</keyword>
<feature type="transmembrane region" description="Helical" evidence="7">
    <location>
        <begin position="107"/>
        <end position="126"/>
    </location>
</feature>
<name>A0ABX6B3S0_9ACTN</name>
<dbReference type="CDD" id="cd16917">
    <property type="entry name" value="HATPase_UhpB-NarQ-NarX-like"/>
    <property type="match status" value="1"/>
</dbReference>
<feature type="transmembrane region" description="Helical" evidence="7">
    <location>
        <begin position="188"/>
        <end position="206"/>
    </location>
</feature>
<dbReference type="EC" id="2.7.13.3" evidence="2"/>
<feature type="transmembrane region" description="Helical" evidence="7">
    <location>
        <begin position="138"/>
        <end position="157"/>
    </location>
</feature>
<dbReference type="Pfam" id="PF02518">
    <property type="entry name" value="HATPase_c"/>
    <property type="match status" value="1"/>
</dbReference>
<reference evidence="9 10" key="1">
    <citation type="submission" date="2017-09" db="EMBL/GenBank/DDBJ databases">
        <authorList>
            <person name="Lee N."/>
            <person name="Cho B.-K."/>
        </authorList>
    </citation>
    <scope>NUCLEOTIDE SEQUENCE [LARGE SCALE GENOMIC DNA]</scope>
    <source>
        <strain evidence="9 10">ATCC 13879</strain>
    </source>
</reference>
<sequence length="443" mass="47967">MNLVADGNALGMDMLGQNTWRRGHVPAPRPPSRPSPGRAAPRAGRRGVALSAVPLWLRRPGLSREQTAVGSGLQRARSFMVLATLLYRVSHLTVGLVAVLQHQRDQPVPYALLALALGLSTLVHGTALRRGWFERRHIWADVLVNGVALPLALYAWGGAENSAALGWTMLLGGSACATAALVLERLQVLGVVVLLAATHLLGYRLVDANTAVVLGHTNSLLSSAAMAWVFWWYLRRQGRLLDDANARALAAEATRARYVERLEHHRLLHDTVLATLTTLAGGGVDANTPQVRERCAREAAYLRRLIEQTTDEVHHRGIGEALEEVVSAAESLRLRVTARYHALPEVPPEVSVALAGAVREALNNVRRHAGTDHAYLTATGDPERPGAVVVTVVDRGCGFDPKRHEPGLGLRRSVCKRMTAVGGRAELDTEPGEGVRVELRWPG</sequence>
<dbReference type="EMBL" id="CP023697">
    <property type="protein sequence ID" value="QEV08912.1"/>
    <property type="molecule type" value="Genomic_DNA"/>
</dbReference>
<dbReference type="InterPro" id="IPR003594">
    <property type="entry name" value="HATPase_dom"/>
</dbReference>
<dbReference type="SUPFAM" id="SSF55874">
    <property type="entry name" value="ATPase domain of HSP90 chaperone/DNA topoisomerase II/histidine kinase"/>
    <property type="match status" value="1"/>
</dbReference>
<dbReference type="InterPro" id="IPR050482">
    <property type="entry name" value="Sensor_HK_TwoCompSys"/>
</dbReference>
<keyword evidence="5" id="KW-0902">Two-component regulatory system</keyword>
<evidence type="ECO:0000313" key="9">
    <source>
        <dbReference type="EMBL" id="QEV08912.1"/>
    </source>
</evidence>
<keyword evidence="7" id="KW-0472">Membrane</keyword>
<organism evidence="9 10">
    <name type="scientific">Streptomyces prasinus</name>
    <dbReference type="NCBI Taxonomy" id="67345"/>
    <lineage>
        <taxon>Bacteria</taxon>
        <taxon>Bacillati</taxon>
        <taxon>Actinomycetota</taxon>
        <taxon>Actinomycetes</taxon>
        <taxon>Kitasatosporales</taxon>
        <taxon>Streptomycetaceae</taxon>
        <taxon>Streptomyces</taxon>
    </lineage>
</organism>
<proteinExistence type="predicted"/>